<dbReference type="InterPro" id="IPR029058">
    <property type="entry name" value="AB_hydrolase_fold"/>
</dbReference>
<dbReference type="EC" id="3.4.16.-" evidence="7"/>
<dbReference type="PROSITE" id="PS00131">
    <property type="entry name" value="CARBOXYPEPT_SER_SER"/>
    <property type="match status" value="1"/>
</dbReference>
<keyword evidence="10" id="KW-1185">Reference proteome</keyword>
<comment type="caution">
    <text evidence="9">The sequence shown here is derived from an EMBL/GenBank/DDBJ whole genome shotgun (WGS) entry which is preliminary data.</text>
</comment>
<proteinExistence type="inferred from homology"/>
<sequence>MSLYFLFFLSISVLSITQVPPSTSQPSDGPWSYSNVTGYSGLILMNPLTGSSIFYWLFESLNGNITTDSTPLLIWLAGGPGCSGSFPMLWEYISSLHLSSDNIMYPTPNNVTWCTNFHILSIDFPYGAGFSFANSNNDIKNNTQDATTYLLKFINKLGGKYPSWFNRNVYIFGESYGGHWVPALGWQILQQNNQGVGMKINLKGIGIGDPLVDPKSQSLSYSAYGMSFSLINDYQAKIINMYQNQINLDYLQGNYMKAFYDKGYLLDAITSFAGGINVYNIRLYEDYNFANLITFMNEPSTKSLIHAPSQISWIDCNDTVFDSFSLDMANTTLPFVEYILNQNISVLIYQGQYDLIIPAPGTENMVLSLNWTGTQGFANAQQNIWTVNGNIAGYVQNYDLLTYVLLLKSGHLSDHDQPINIKDMILRFANGNWL</sequence>
<keyword evidence="8" id="KW-0812">Transmembrane</keyword>
<dbReference type="InterPro" id="IPR018202">
    <property type="entry name" value="Ser_caboxypep_ser_AS"/>
</dbReference>
<evidence type="ECO:0000256" key="6">
    <source>
        <dbReference type="ARBA" id="ARBA00023180"/>
    </source>
</evidence>
<evidence type="ECO:0000256" key="1">
    <source>
        <dbReference type="ARBA" id="ARBA00009431"/>
    </source>
</evidence>
<comment type="similarity">
    <text evidence="1 7">Belongs to the peptidase S10 family.</text>
</comment>
<keyword evidence="2 7" id="KW-0121">Carboxypeptidase</keyword>
<dbReference type="AlphaFoldDB" id="A0A1R2CT28"/>
<gene>
    <name evidence="9" type="ORF">SteCoe_5140</name>
</gene>
<keyword evidence="4 7" id="KW-0732">Signal</keyword>
<dbReference type="OrthoDB" id="443318at2759"/>
<dbReference type="EMBL" id="MPUH01000067">
    <property type="protein sequence ID" value="OMJ92151.1"/>
    <property type="molecule type" value="Genomic_DNA"/>
</dbReference>
<evidence type="ECO:0000313" key="10">
    <source>
        <dbReference type="Proteomes" id="UP000187209"/>
    </source>
</evidence>
<feature type="signal peptide" evidence="7">
    <location>
        <begin position="1"/>
        <end position="24"/>
    </location>
</feature>
<protein>
    <recommendedName>
        <fullName evidence="7">Carboxypeptidase</fullName>
        <ecNumber evidence="7">3.4.16.-</ecNumber>
    </recommendedName>
</protein>
<evidence type="ECO:0000256" key="8">
    <source>
        <dbReference type="SAM" id="Phobius"/>
    </source>
</evidence>
<evidence type="ECO:0000256" key="7">
    <source>
        <dbReference type="RuleBase" id="RU361156"/>
    </source>
</evidence>
<feature type="transmembrane region" description="Helical" evidence="8">
    <location>
        <begin position="36"/>
        <end position="58"/>
    </location>
</feature>
<keyword evidence="8" id="KW-0472">Membrane</keyword>
<dbReference type="Proteomes" id="UP000187209">
    <property type="component" value="Unassembled WGS sequence"/>
</dbReference>
<dbReference type="PANTHER" id="PTHR11802:SF3">
    <property type="entry name" value="RETINOID-INDUCIBLE SERINE CARBOXYPEPTIDASE"/>
    <property type="match status" value="1"/>
</dbReference>
<dbReference type="PRINTS" id="PR00724">
    <property type="entry name" value="CRBOXYPTASEC"/>
</dbReference>
<keyword evidence="8" id="KW-1133">Transmembrane helix</keyword>
<evidence type="ECO:0000256" key="3">
    <source>
        <dbReference type="ARBA" id="ARBA00022670"/>
    </source>
</evidence>
<keyword evidence="3 7" id="KW-0645">Protease</keyword>
<feature type="chain" id="PRO_5011808953" description="Carboxypeptidase" evidence="7">
    <location>
        <begin position="25"/>
        <end position="434"/>
    </location>
</feature>
<organism evidence="9 10">
    <name type="scientific">Stentor coeruleus</name>
    <dbReference type="NCBI Taxonomy" id="5963"/>
    <lineage>
        <taxon>Eukaryota</taxon>
        <taxon>Sar</taxon>
        <taxon>Alveolata</taxon>
        <taxon>Ciliophora</taxon>
        <taxon>Postciliodesmatophora</taxon>
        <taxon>Heterotrichea</taxon>
        <taxon>Heterotrichida</taxon>
        <taxon>Stentoridae</taxon>
        <taxon>Stentor</taxon>
    </lineage>
</organism>
<dbReference type="InterPro" id="IPR001563">
    <property type="entry name" value="Peptidase_S10"/>
</dbReference>
<feature type="transmembrane region" description="Helical" evidence="8">
    <location>
        <begin position="70"/>
        <end position="90"/>
    </location>
</feature>
<dbReference type="PANTHER" id="PTHR11802">
    <property type="entry name" value="SERINE PROTEASE FAMILY S10 SERINE CARBOXYPEPTIDASE"/>
    <property type="match status" value="1"/>
</dbReference>
<reference evidence="9 10" key="1">
    <citation type="submission" date="2016-11" db="EMBL/GenBank/DDBJ databases">
        <title>The macronuclear genome of Stentor coeruleus: a giant cell with tiny introns.</title>
        <authorList>
            <person name="Slabodnick M."/>
            <person name="Ruby J.G."/>
            <person name="Reiff S.B."/>
            <person name="Swart E.C."/>
            <person name="Gosai S."/>
            <person name="Prabakaran S."/>
            <person name="Witkowska E."/>
            <person name="Larue G.E."/>
            <person name="Fisher S."/>
            <person name="Freeman R.M."/>
            <person name="Gunawardena J."/>
            <person name="Chu W."/>
            <person name="Stover N.A."/>
            <person name="Gregory B.D."/>
            <person name="Nowacki M."/>
            <person name="Derisi J."/>
            <person name="Roy S.W."/>
            <person name="Marshall W.F."/>
            <person name="Sood P."/>
        </authorList>
    </citation>
    <scope>NUCLEOTIDE SEQUENCE [LARGE SCALE GENOMIC DNA]</scope>
    <source>
        <strain evidence="9">WM001</strain>
    </source>
</reference>
<dbReference type="GO" id="GO:0004185">
    <property type="term" value="F:serine-type carboxypeptidase activity"/>
    <property type="evidence" value="ECO:0007669"/>
    <property type="project" value="UniProtKB-UniRule"/>
</dbReference>
<dbReference type="SUPFAM" id="SSF53474">
    <property type="entry name" value="alpha/beta-Hydrolases"/>
    <property type="match status" value="1"/>
</dbReference>
<evidence type="ECO:0000256" key="2">
    <source>
        <dbReference type="ARBA" id="ARBA00022645"/>
    </source>
</evidence>
<evidence type="ECO:0000313" key="9">
    <source>
        <dbReference type="EMBL" id="OMJ92151.1"/>
    </source>
</evidence>
<name>A0A1R2CT28_9CILI</name>
<dbReference type="Gene3D" id="3.40.50.1820">
    <property type="entry name" value="alpha/beta hydrolase"/>
    <property type="match status" value="1"/>
</dbReference>
<keyword evidence="6" id="KW-0325">Glycoprotein</keyword>
<dbReference type="Pfam" id="PF00450">
    <property type="entry name" value="Peptidase_S10"/>
    <property type="match status" value="1"/>
</dbReference>
<dbReference type="GO" id="GO:0006508">
    <property type="term" value="P:proteolysis"/>
    <property type="evidence" value="ECO:0007669"/>
    <property type="project" value="UniProtKB-KW"/>
</dbReference>
<evidence type="ECO:0000256" key="5">
    <source>
        <dbReference type="ARBA" id="ARBA00022801"/>
    </source>
</evidence>
<keyword evidence="5 7" id="KW-0378">Hydrolase</keyword>
<accession>A0A1R2CT28</accession>
<evidence type="ECO:0000256" key="4">
    <source>
        <dbReference type="ARBA" id="ARBA00022729"/>
    </source>
</evidence>